<gene>
    <name evidence="2" type="ORF">G2W53_014594</name>
</gene>
<proteinExistence type="predicted"/>
<dbReference type="AlphaFoldDB" id="A0A835C6P1"/>
<feature type="region of interest" description="Disordered" evidence="1">
    <location>
        <begin position="1"/>
        <end position="46"/>
    </location>
</feature>
<dbReference type="EMBL" id="JAAIUW010000005">
    <property type="protein sequence ID" value="KAF7832261.1"/>
    <property type="molecule type" value="Genomic_DNA"/>
</dbReference>
<keyword evidence="3" id="KW-1185">Reference proteome</keyword>
<evidence type="ECO:0000313" key="3">
    <source>
        <dbReference type="Proteomes" id="UP000634136"/>
    </source>
</evidence>
<sequence>MSNTNKPKNTCQASKNPNQVHTKDSNRPNTPTPPTSEEVSRVSKKKPPDVNESLWLIKAREHLLQNRGEDALSALGATVVYHNNLGAGSKTFPFLLNDMISIHNIGFVALLETRISGRKADAVMKKKSTSRYPSVLKLKASQAGYGLHGMMLYMMLIFCGPEHT</sequence>
<dbReference type="Proteomes" id="UP000634136">
    <property type="component" value="Unassembled WGS sequence"/>
</dbReference>
<protein>
    <submittedName>
        <fullName evidence="2">Retrovirus-related Pol polyprotein LINE-1</fullName>
    </submittedName>
</protein>
<accession>A0A835C6P1</accession>
<comment type="caution">
    <text evidence="2">The sequence shown here is derived from an EMBL/GenBank/DDBJ whole genome shotgun (WGS) entry which is preliminary data.</text>
</comment>
<evidence type="ECO:0000256" key="1">
    <source>
        <dbReference type="SAM" id="MobiDB-lite"/>
    </source>
</evidence>
<evidence type="ECO:0000313" key="2">
    <source>
        <dbReference type="EMBL" id="KAF7832261.1"/>
    </source>
</evidence>
<reference evidence="2" key="1">
    <citation type="submission" date="2020-09" db="EMBL/GenBank/DDBJ databases">
        <title>Genome-Enabled Discovery of Anthraquinone Biosynthesis in Senna tora.</title>
        <authorList>
            <person name="Kang S.-H."/>
            <person name="Pandey R.P."/>
            <person name="Lee C.-M."/>
            <person name="Sim J.-S."/>
            <person name="Jeong J.-T."/>
            <person name="Choi B.-S."/>
            <person name="Jung M."/>
            <person name="Ginzburg D."/>
            <person name="Zhao K."/>
            <person name="Won S.Y."/>
            <person name="Oh T.-J."/>
            <person name="Yu Y."/>
            <person name="Kim N.-H."/>
            <person name="Lee O.R."/>
            <person name="Lee T.-H."/>
            <person name="Bashyal P."/>
            <person name="Kim T.-S."/>
            <person name="Lee W.-H."/>
            <person name="Kawkins C."/>
            <person name="Kim C.-K."/>
            <person name="Kim J.S."/>
            <person name="Ahn B.O."/>
            <person name="Rhee S.Y."/>
            <person name="Sohng J.K."/>
        </authorList>
    </citation>
    <scope>NUCLEOTIDE SEQUENCE</scope>
    <source>
        <tissue evidence="2">Leaf</tissue>
    </source>
</reference>
<organism evidence="2 3">
    <name type="scientific">Senna tora</name>
    <dbReference type="NCBI Taxonomy" id="362788"/>
    <lineage>
        <taxon>Eukaryota</taxon>
        <taxon>Viridiplantae</taxon>
        <taxon>Streptophyta</taxon>
        <taxon>Embryophyta</taxon>
        <taxon>Tracheophyta</taxon>
        <taxon>Spermatophyta</taxon>
        <taxon>Magnoliopsida</taxon>
        <taxon>eudicotyledons</taxon>
        <taxon>Gunneridae</taxon>
        <taxon>Pentapetalae</taxon>
        <taxon>rosids</taxon>
        <taxon>fabids</taxon>
        <taxon>Fabales</taxon>
        <taxon>Fabaceae</taxon>
        <taxon>Caesalpinioideae</taxon>
        <taxon>Cassia clade</taxon>
        <taxon>Senna</taxon>
    </lineage>
</organism>
<feature type="compositionally biased region" description="Polar residues" evidence="1">
    <location>
        <begin position="1"/>
        <end position="20"/>
    </location>
</feature>
<name>A0A835C6P1_9FABA</name>